<feature type="transmembrane region" description="Helical" evidence="1">
    <location>
        <begin position="68"/>
        <end position="87"/>
    </location>
</feature>
<gene>
    <name evidence="2" type="ORF">M0H32_02730</name>
</gene>
<organism evidence="2 3">
    <name type="scientific">Roseibium sediminicola</name>
    <dbReference type="NCBI Taxonomy" id="2933272"/>
    <lineage>
        <taxon>Bacteria</taxon>
        <taxon>Pseudomonadati</taxon>
        <taxon>Pseudomonadota</taxon>
        <taxon>Alphaproteobacteria</taxon>
        <taxon>Hyphomicrobiales</taxon>
        <taxon>Stappiaceae</taxon>
        <taxon>Roseibium</taxon>
    </lineage>
</organism>
<dbReference type="RefSeq" id="WP_248150377.1">
    <property type="nucleotide sequence ID" value="NZ_JALNMJ010000001.1"/>
</dbReference>
<evidence type="ECO:0000256" key="1">
    <source>
        <dbReference type="SAM" id="Phobius"/>
    </source>
</evidence>
<proteinExistence type="predicted"/>
<protein>
    <submittedName>
        <fullName evidence="2">Uncharacterized protein</fullName>
    </submittedName>
</protein>
<evidence type="ECO:0000313" key="2">
    <source>
        <dbReference type="EMBL" id="MCK7611065.1"/>
    </source>
</evidence>
<name>A0ABT0GQB5_9HYPH</name>
<evidence type="ECO:0000313" key="3">
    <source>
        <dbReference type="Proteomes" id="UP001431221"/>
    </source>
</evidence>
<keyword evidence="3" id="KW-1185">Reference proteome</keyword>
<comment type="caution">
    <text evidence="2">The sequence shown here is derived from an EMBL/GenBank/DDBJ whole genome shotgun (WGS) entry which is preliminary data.</text>
</comment>
<accession>A0ABT0GQB5</accession>
<dbReference type="Proteomes" id="UP001431221">
    <property type="component" value="Unassembled WGS sequence"/>
</dbReference>
<keyword evidence="1" id="KW-0472">Membrane</keyword>
<sequence>MPGDQSRRTRRLVELDTAIAALAILQQKRSEVVVYGAHRQAIAGSLHEAATHSQFAADLEQASRDVKIVAVTGIAACFGAFVVSQILSRAYGAAFVTGRLGAPVVARTVSVATPLGTTIDVTASRAIGLGVTGFISAQILQTILLRVPVSHFLQRYVGDSALSRLFDLIREEWNETEFSPEDFAAYRTGLLETSIGTERHRAILRDPNARPRELRRAMREMIEELVSHRIAEIFMSIDAPANGLLLMSETERADWYRRFERDVRAYIDENHPDLSEDQKILLSTNLKYDFWVEVNSQLRALDQRWHGQIRDLRRQRRNIDLTMENLLGGGR</sequence>
<dbReference type="EMBL" id="JALNMJ010000001">
    <property type="protein sequence ID" value="MCK7611065.1"/>
    <property type="molecule type" value="Genomic_DNA"/>
</dbReference>
<keyword evidence="1" id="KW-1133">Transmembrane helix</keyword>
<keyword evidence="1" id="KW-0812">Transmembrane</keyword>
<reference evidence="2" key="1">
    <citation type="submission" date="2022-04" db="EMBL/GenBank/DDBJ databases">
        <title>Roseibium sp. CAU 1639 isolated from mud.</title>
        <authorList>
            <person name="Kim W."/>
        </authorList>
    </citation>
    <scope>NUCLEOTIDE SEQUENCE</scope>
    <source>
        <strain evidence="2">CAU 1639</strain>
    </source>
</reference>